<dbReference type="Pfam" id="PF00173">
    <property type="entry name" value="Cyt-b5"/>
    <property type="match status" value="1"/>
</dbReference>
<evidence type="ECO:0000259" key="15">
    <source>
        <dbReference type="PROSITE" id="PS50255"/>
    </source>
</evidence>
<dbReference type="GO" id="GO:0005789">
    <property type="term" value="C:endoplasmic reticulum membrane"/>
    <property type="evidence" value="ECO:0007669"/>
    <property type="project" value="UniProtKB-SubCell"/>
</dbReference>
<evidence type="ECO:0000256" key="7">
    <source>
        <dbReference type="ARBA" id="ARBA00022848"/>
    </source>
</evidence>
<dbReference type="STRING" id="318479.A0A0N4UR86"/>
<evidence type="ECO:0000256" key="2">
    <source>
        <dbReference type="ARBA" id="ARBA00022448"/>
    </source>
</evidence>
<dbReference type="FunFam" id="3.10.120.10:FF:000002">
    <property type="entry name" value="Cytochrome b5 type B"/>
    <property type="match status" value="1"/>
</dbReference>
<keyword evidence="8" id="KW-0249">Electron transport</keyword>
<comment type="subcellular location">
    <subcellularLocation>
        <location evidence="1">Endoplasmic reticulum membrane</location>
        <topology evidence="1">Single-pass membrane protein</topology>
        <orientation evidence="1">Cytoplasmic side</orientation>
    </subcellularLocation>
    <subcellularLocation>
        <location evidence="11">Microsome membrane</location>
        <topology evidence="11">Single-pass membrane protein</topology>
        <orientation evidence="11">Cytoplasmic side</orientation>
    </subcellularLocation>
</comment>
<dbReference type="Proteomes" id="UP000274756">
    <property type="component" value="Unassembled WGS sequence"/>
</dbReference>
<dbReference type="InterPro" id="IPR050668">
    <property type="entry name" value="Cytochrome_b5"/>
</dbReference>
<keyword evidence="3 14" id="KW-0349">Heme</keyword>
<dbReference type="SUPFAM" id="SSF55856">
    <property type="entry name" value="Cytochrome b5-like heme/steroid binding domain"/>
    <property type="match status" value="1"/>
</dbReference>
<dbReference type="PANTHER" id="PTHR19359:SF150">
    <property type="entry name" value="CYTOCHROME B5"/>
    <property type="match status" value="1"/>
</dbReference>
<protein>
    <recommendedName>
        <fullName evidence="13">Cytochrome b5</fullName>
    </recommendedName>
</protein>
<keyword evidence="6" id="KW-0256">Endoplasmic reticulum</keyword>
<sequence>MALITRAEVTEHTSGKSAWFVIGNKVYDITKFMDEHPGGCEVLLEQSGKDATEAFEDVGHSSDARKMKENYLIGEIISVSLFFYFFHNIEFGIEIFFSAIDGFFWPSLIIIILAFLFYLIFG</sequence>
<keyword evidence="10 14" id="KW-0472">Membrane</keyword>
<name>A0A0N4UR86_DRAME</name>
<evidence type="ECO:0000256" key="10">
    <source>
        <dbReference type="ARBA" id="ARBA00023136"/>
    </source>
</evidence>
<accession>A0A0N4UR86</accession>
<gene>
    <name evidence="16" type="ORF">DME_LOCUS3989</name>
</gene>
<reference evidence="16 18" key="2">
    <citation type="submission" date="2018-11" db="EMBL/GenBank/DDBJ databases">
        <authorList>
            <consortium name="Pathogen Informatics"/>
        </authorList>
    </citation>
    <scope>NUCLEOTIDE SEQUENCE [LARGE SCALE GENOMIC DNA]</scope>
</reference>
<dbReference type="InterPro" id="IPR036400">
    <property type="entry name" value="Cyt_B5-like_heme/steroid_sf"/>
</dbReference>
<evidence type="ECO:0000313" key="16">
    <source>
        <dbReference type="EMBL" id="VDN54016.1"/>
    </source>
</evidence>
<keyword evidence="7" id="KW-0492">Microsome</keyword>
<feature type="domain" description="Cytochrome b5 heme-binding" evidence="15">
    <location>
        <begin position="1"/>
        <end position="77"/>
    </location>
</feature>
<comment type="similarity">
    <text evidence="12 14">Belongs to the cytochrome b5 family.</text>
</comment>
<dbReference type="PANTHER" id="PTHR19359">
    <property type="entry name" value="CYTOCHROME B5"/>
    <property type="match status" value="1"/>
</dbReference>
<keyword evidence="5 14" id="KW-0479">Metal-binding</keyword>
<keyword evidence="14" id="KW-1133">Transmembrane helix</keyword>
<evidence type="ECO:0000256" key="13">
    <source>
        <dbReference type="ARBA" id="ARBA00039806"/>
    </source>
</evidence>
<dbReference type="InterPro" id="IPR018506">
    <property type="entry name" value="Cyt_B5_heme-BS"/>
</dbReference>
<evidence type="ECO:0000256" key="6">
    <source>
        <dbReference type="ARBA" id="ARBA00022824"/>
    </source>
</evidence>
<evidence type="ECO:0000256" key="1">
    <source>
        <dbReference type="ARBA" id="ARBA00004131"/>
    </source>
</evidence>
<dbReference type="PRINTS" id="PR00363">
    <property type="entry name" value="CYTOCHROMEB5"/>
</dbReference>
<dbReference type="PROSITE" id="PS50255">
    <property type="entry name" value="CYTOCHROME_B5_2"/>
    <property type="match status" value="1"/>
</dbReference>
<dbReference type="OrthoDB" id="260519at2759"/>
<feature type="transmembrane region" description="Helical" evidence="14">
    <location>
        <begin position="95"/>
        <end position="121"/>
    </location>
</feature>
<evidence type="ECO:0000313" key="18">
    <source>
        <dbReference type="Proteomes" id="UP000274756"/>
    </source>
</evidence>
<dbReference type="WBParaSite" id="DME_0001055901-mRNA-1">
    <property type="protein sequence ID" value="DME_0001055901-mRNA-1"/>
    <property type="gene ID" value="DME_0001055901"/>
</dbReference>
<evidence type="ECO:0000256" key="14">
    <source>
        <dbReference type="RuleBase" id="RU362121"/>
    </source>
</evidence>
<dbReference type="InterPro" id="IPR001199">
    <property type="entry name" value="Cyt_B5-like_heme/steroid-bd"/>
</dbReference>
<proteinExistence type="inferred from homology"/>
<evidence type="ECO:0000256" key="9">
    <source>
        <dbReference type="ARBA" id="ARBA00023004"/>
    </source>
</evidence>
<keyword evidence="4 14" id="KW-0812">Transmembrane</keyword>
<evidence type="ECO:0000313" key="17">
    <source>
        <dbReference type="Proteomes" id="UP000038040"/>
    </source>
</evidence>
<keyword evidence="2" id="KW-0813">Transport</keyword>
<evidence type="ECO:0000313" key="19">
    <source>
        <dbReference type="WBParaSite" id="DME_0001055901-mRNA-1"/>
    </source>
</evidence>
<dbReference type="PROSITE" id="PS00191">
    <property type="entry name" value="CYTOCHROME_B5_1"/>
    <property type="match status" value="1"/>
</dbReference>
<dbReference type="SMART" id="SM01117">
    <property type="entry name" value="Cyt-b5"/>
    <property type="match status" value="1"/>
</dbReference>
<keyword evidence="9 14" id="KW-0408">Iron</keyword>
<comment type="caution">
    <text evidence="14">Lacks conserved residue(s) required for the propagation of feature annotation.</text>
</comment>
<evidence type="ECO:0000256" key="3">
    <source>
        <dbReference type="ARBA" id="ARBA00022617"/>
    </source>
</evidence>
<reference evidence="19" key="1">
    <citation type="submission" date="2017-02" db="UniProtKB">
        <authorList>
            <consortium name="WormBaseParasite"/>
        </authorList>
    </citation>
    <scope>IDENTIFICATION</scope>
</reference>
<dbReference type="GO" id="GO:0020037">
    <property type="term" value="F:heme binding"/>
    <property type="evidence" value="ECO:0007669"/>
    <property type="project" value="UniProtKB-UniRule"/>
</dbReference>
<evidence type="ECO:0000256" key="12">
    <source>
        <dbReference type="ARBA" id="ARBA00038168"/>
    </source>
</evidence>
<feature type="transmembrane region" description="Helical" evidence="14">
    <location>
        <begin position="71"/>
        <end position="89"/>
    </location>
</feature>
<evidence type="ECO:0000256" key="11">
    <source>
        <dbReference type="ARBA" id="ARBA00037877"/>
    </source>
</evidence>
<evidence type="ECO:0000256" key="5">
    <source>
        <dbReference type="ARBA" id="ARBA00022723"/>
    </source>
</evidence>
<dbReference type="GO" id="GO:0046872">
    <property type="term" value="F:metal ion binding"/>
    <property type="evidence" value="ECO:0007669"/>
    <property type="project" value="UniProtKB-UniRule"/>
</dbReference>
<dbReference type="EMBL" id="UYYG01000240">
    <property type="protein sequence ID" value="VDN54016.1"/>
    <property type="molecule type" value="Genomic_DNA"/>
</dbReference>
<evidence type="ECO:0000256" key="4">
    <source>
        <dbReference type="ARBA" id="ARBA00022692"/>
    </source>
</evidence>
<evidence type="ECO:0000256" key="8">
    <source>
        <dbReference type="ARBA" id="ARBA00022982"/>
    </source>
</evidence>
<dbReference type="Proteomes" id="UP000038040">
    <property type="component" value="Unplaced"/>
</dbReference>
<dbReference type="Gene3D" id="3.10.120.10">
    <property type="entry name" value="Cytochrome b5-like heme/steroid binding domain"/>
    <property type="match status" value="1"/>
</dbReference>
<dbReference type="AlphaFoldDB" id="A0A0N4UR86"/>
<keyword evidence="18" id="KW-1185">Reference proteome</keyword>
<organism evidence="17 19">
    <name type="scientific">Dracunculus medinensis</name>
    <name type="common">Guinea worm</name>
    <dbReference type="NCBI Taxonomy" id="318479"/>
    <lineage>
        <taxon>Eukaryota</taxon>
        <taxon>Metazoa</taxon>
        <taxon>Ecdysozoa</taxon>
        <taxon>Nematoda</taxon>
        <taxon>Chromadorea</taxon>
        <taxon>Rhabditida</taxon>
        <taxon>Spirurina</taxon>
        <taxon>Dracunculoidea</taxon>
        <taxon>Dracunculidae</taxon>
        <taxon>Dracunculus</taxon>
    </lineage>
</organism>